<dbReference type="Proteomes" id="UP001497480">
    <property type="component" value="Unassembled WGS sequence"/>
</dbReference>
<dbReference type="Pfam" id="PF11523">
    <property type="entry name" value="DUF3223"/>
    <property type="match status" value="1"/>
</dbReference>
<name>A0AAV1YJ26_LUPLU</name>
<dbReference type="AlphaFoldDB" id="A0AAV1YJ26"/>
<dbReference type="EMBL" id="CAXHTB010000025">
    <property type="protein sequence ID" value="CAL0333594.1"/>
    <property type="molecule type" value="Genomic_DNA"/>
</dbReference>
<protein>
    <submittedName>
        <fullName evidence="1">Uncharacterized protein</fullName>
    </submittedName>
</protein>
<dbReference type="Gene3D" id="3.10.450.40">
    <property type="match status" value="1"/>
</dbReference>
<comment type="caution">
    <text evidence="1">The sequence shown here is derived from an EMBL/GenBank/DDBJ whole genome shotgun (WGS) entry which is preliminary data.</text>
</comment>
<dbReference type="GO" id="GO:0009658">
    <property type="term" value="P:chloroplast organization"/>
    <property type="evidence" value="ECO:0007669"/>
    <property type="project" value="TreeGrafter"/>
</dbReference>
<evidence type="ECO:0000313" key="2">
    <source>
        <dbReference type="Proteomes" id="UP001497480"/>
    </source>
</evidence>
<sequence>MQSIRRIMQQQGYNDGDPLSAEYQAFVLENVFEQHPDKETKMGVGIDYVMVSPLSLSFVPLAFNCTIDLIMVSRHNNFQDSSEG</sequence>
<dbReference type="InterPro" id="IPR044673">
    <property type="entry name" value="DCL-like"/>
</dbReference>
<dbReference type="PANTHER" id="PTHR33415">
    <property type="entry name" value="PROTEIN EMBRYO DEFECTIVE 514"/>
    <property type="match status" value="1"/>
</dbReference>
<keyword evidence="2" id="KW-1185">Reference proteome</keyword>
<organism evidence="1 2">
    <name type="scientific">Lupinus luteus</name>
    <name type="common">European yellow lupine</name>
    <dbReference type="NCBI Taxonomy" id="3873"/>
    <lineage>
        <taxon>Eukaryota</taxon>
        <taxon>Viridiplantae</taxon>
        <taxon>Streptophyta</taxon>
        <taxon>Embryophyta</taxon>
        <taxon>Tracheophyta</taxon>
        <taxon>Spermatophyta</taxon>
        <taxon>Magnoliopsida</taxon>
        <taxon>eudicotyledons</taxon>
        <taxon>Gunneridae</taxon>
        <taxon>Pentapetalae</taxon>
        <taxon>rosids</taxon>
        <taxon>fabids</taxon>
        <taxon>Fabales</taxon>
        <taxon>Fabaceae</taxon>
        <taxon>Papilionoideae</taxon>
        <taxon>50 kb inversion clade</taxon>
        <taxon>genistoids sensu lato</taxon>
        <taxon>core genistoids</taxon>
        <taxon>Genisteae</taxon>
        <taxon>Lupinus</taxon>
    </lineage>
</organism>
<proteinExistence type="predicted"/>
<evidence type="ECO:0000313" key="1">
    <source>
        <dbReference type="EMBL" id="CAL0333594.1"/>
    </source>
</evidence>
<dbReference type="GO" id="GO:0009507">
    <property type="term" value="C:chloroplast"/>
    <property type="evidence" value="ECO:0007669"/>
    <property type="project" value="TreeGrafter"/>
</dbReference>
<accession>A0AAV1YJ26</accession>
<reference evidence="1 2" key="1">
    <citation type="submission" date="2024-03" db="EMBL/GenBank/DDBJ databases">
        <authorList>
            <person name="Martinez-Hernandez J."/>
        </authorList>
    </citation>
    <scope>NUCLEOTIDE SEQUENCE [LARGE SCALE GENOMIC DNA]</scope>
</reference>
<dbReference type="GO" id="GO:1901259">
    <property type="term" value="P:chloroplast rRNA processing"/>
    <property type="evidence" value="ECO:0007669"/>
    <property type="project" value="TreeGrafter"/>
</dbReference>
<gene>
    <name evidence="1" type="ORF">LLUT_LOCUS34654</name>
</gene>
<dbReference type="PANTHER" id="PTHR33415:SF24">
    <property type="entry name" value="DNA-DIRECTED RNA POLYMERASE"/>
    <property type="match status" value="1"/>
</dbReference>